<sequence length="382" mass="42439">MEPSVLARTEDWARTILETLGVGPEARGTGGAPLTIGLDEATQQQQRKPASFGPDHPAVAFDNHDDAVRALPLRRPPSRRDSQRRREALLKGKEGSRQRRRWENDRLMHVPNAQPPLPSDWAVQPTHPVHYNLPYHVAQYWDKGLRQRVNEDRAAAAVQRRKQIVAQQSGTTAAAAVGGAGSTAAAAAVAAAAMAPPTTLGLVTRELRTAAKRTPAVKTWVRLLEEPVRQLLLAAELSRQVQEAEENRRTQAAAAENESDHYNDNDNDTLYFSDDEEEEIVFVGRRQLALDRAKEAAWKTIHRAVDRQQVEAGVVFDALGDDESGSFKRWLTHSVADYYGLNSRSATVDSPPRRIVYVTLRDGATRPESGPILVPRPMWELF</sequence>
<dbReference type="SUPFAM" id="SSF82708">
    <property type="entry name" value="R3H domain"/>
    <property type="match status" value="1"/>
</dbReference>
<name>A0A162JC13_9HYPO</name>
<dbReference type="Proteomes" id="UP000076874">
    <property type="component" value="Unassembled WGS sequence"/>
</dbReference>
<dbReference type="GO" id="GO:0003676">
    <property type="term" value="F:nucleic acid binding"/>
    <property type="evidence" value="ECO:0007669"/>
    <property type="project" value="InterPro"/>
</dbReference>
<feature type="region of interest" description="Disordered" evidence="1">
    <location>
        <begin position="42"/>
        <end position="61"/>
    </location>
</feature>
<dbReference type="AlphaFoldDB" id="A0A162JC13"/>
<feature type="region of interest" description="Disordered" evidence="1">
    <location>
        <begin position="73"/>
        <end position="104"/>
    </location>
</feature>
<gene>
    <name evidence="3" type="ORF">SPI_01328</name>
</gene>
<evidence type="ECO:0000256" key="1">
    <source>
        <dbReference type="SAM" id="MobiDB-lite"/>
    </source>
</evidence>
<dbReference type="InterPro" id="IPR036867">
    <property type="entry name" value="R3H_dom_sf"/>
</dbReference>
<organism evidence="3 4">
    <name type="scientific">Niveomyces insectorum RCEF 264</name>
    <dbReference type="NCBI Taxonomy" id="1081102"/>
    <lineage>
        <taxon>Eukaryota</taxon>
        <taxon>Fungi</taxon>
        <taxon>Dikarya</taxon>
        <taxon>Ascomycota</taxon>
        <taxon>Pezizomycotina</taxon>
        <taxon>Sordariomycetes</taxon>
        <taxon>Hypocreomycetidae</taxon>
        <taxon>Hypocreales</taxon>
        <taxon>Cordycipitaceae</taxon>
        <taxon>Niveomyces</taxon>
    </lineage>
</organism>
<dbReference type="InterPro" id="IPR025952">
    <property type="entry name" value="R3H-assoc_dom"/>
</dbReference>
<feature type="compositionally biased region" description="Basic and acidic residues" evidence="1">
    <location>
        <begin position="78"/>
        <end position="104"/>
    </location>
</feature>
<feature type="domain" description="R3H-associated N-terminal" evidence="2">
    <location>
        <begin position="75"/>
        <end position="213"/>
    </location>
</feature>
<evidence type="ECO:0000313" key="4">
    <source>
        <dbReference type="Proteomes" id="UP000076874"/>
    </source>
</evidence>
<protein>
    <recommendedName>
        <fullName evidence="2">R3H-associated N-terminal domain-containing protein</fullName>
    </recommendedName>
</protein>
<evidence type="ECO:0000313" key="3">
    <source>
        <dbReference type="EMBL" id="OAA66752.1"/>
    </source>
</evidence>
<dbReference type="EMBL" id="AZHD01000002">
    <property type="protein sequence ID" value="OAA66752.1"/>
    <property type="molecule type" value="Genomic_DNA"/>
</dbReference>
<reference evidence="3 4" key="1">
    <citation type="journal article" date="2016" name="Genome Biol. Evol.">
        <title>Divergent and convergent evolution of fungal pathogenicity.</title>
        <authorList>
            <person name="Shang Y."/>
            <person name="Xiao G."/>
            <person name="Zheng P."/>
            <person name="Cen K."/>
            <person name="Zhan S."/>
            <person name="Wang C."/>
        </authorList>
    </citation>
    <scope>NUCLEOTIDE SEQUENCE [LARGE SCALE GENOMIC DNA]</scope>
    <source>
        <strain evidence="3 4">RCEF 264</strain>
    </source>
</reference>
<accession>A0A162JC13</accession>
<comment type="caution">
    <text evidence="3">The sequence shown here is derived from an EMBL/GenBank/DDBJ whole genome shotgun (WGS) entry which is preliminary data.</text>
</comment>
<feature type="region of interest" description="Disordered" evidence="1">
    <location>
        <begin position="244"/>
        <end position="268"/>
    </location>
</feature>
<dbReference type="OrthoDB" id="10256743at2759"/>
<keyword evidence="4" id="KW-1185">Reference proteome</keyword>
<proteinExistence type="predicted"/>
<evidence type="ECO:0000259" key="2">
    <source>
        <dbReference type="Pfam" id="PF13902"/>
    </source>
</evidence>
<dbReference type="Pfam" id="PF13902">
    <property type="entry name" value="R3H-assoc"/>
    <property type="match status" value="1"/>
</dbReference>